<proteinExistence type="predicted"/>
<evidence type="ECO:0000313" key="1">
    <source>
        <dbReference type="EMBL" id="OIW15543.1"/>
    </source>
</evidence>
<protein>
    <submittedName>
        <fullName evidence="1">Uncharacterized protein</fullName>
    </submittedName>
</protein>
<dbReference type="EMBL" id="CM007363">
    <property type="protein sequence ID" value="OIW15543.1"/>
    <property type="molecule type" value="Genomic_DNA"/>
</dbReference>
<dbReference type="AlphaFoldDB" id="A0A1J7HRW4"/>
<keyword evidence="2" id="KW-1185">Reference proteome</keyword>
<dbReference type="Proteomes" id="UP000188354">
    <property type="component" value="Chromosome LG03"/>
</dbReference>
<dbReference type="Gramene" id="OIW15543">
    <property type="protein sequence ID" value="OIW15543"/>
    <property type="gene ID" value="TanjilG_01066"/>
</dbReference>
<name>A0A1J7HRW4_LUPAN</name>
<reference evidence="1 2" key="1">
    <citation type="journal article" date="2017" name="Plant Biotechnol. J.">
        <title>A comprehensive draft genome sequence for lupin (Lupinus angustifolius), an emerging health food: insights into plant-microbe interactions and legume evolution.</title>
        <authorList>
            <person name="Hane J.K."/>
            <person name="Ming Y."/>
            <person name="Kamphuis L.G."/>
            <person name="Nelson M.N."/>
            <person name="Garg G."/>
            <person name="Atkins C.A."/>
            <person name="Bayer P.E."/>
            <person name="Bravo A."/>
            <person name="Bringans S."/>
            <person name="Cannon S."/>
            <person name="Edwards D."/>
            <person name="Foley R."/>
            <person name="Gao L.L."/>
            <person name="Harrison M.J."/>
            <person name="Huang W."/>
            <person name="Hurgobin B."/>
            <person name="Li S."/>
            <person name="Liu C.W."/>
            <person name="McGrath A."/>
            <person name="Morahan G."/>
            <person name="Murray J."/>
            <person name="Weller J."/>
            <person name="Jian J."/>
            <person name="Singh K.B."/>
        </authorList>
    </citation>
    <scope>NUCLEOTIDE SEQUENCE [LARGE SCALE GENOMIC DNA]</scope>
    <source>
        <strain evidence="2">cv. Tanjil</strain>
        <tissue evidence="1">Whole plant</tissue>
    </source>
</reference>
<accession>A0A1J7HRW4</accession>
<sequence length="113" mass="12766">MGGAEAQERVWLFKHPKELAVPEVLVPDLDGTAKRMDLSTFASIVSPWKDPEKVVQAVNRVAETLPQLVGRYLPWVSKIPLDEGVTWEPTWKAIPNSPYLSQQLRFPTIESEL</sequence>
<organism evidence="1 2">
    <name type="scientific">Lupinus angustifolius</name>
    <name type="common">Narrow-leaved blue lupine</name>
    <dbReference type="NCBI Taxonomy" id="3871"/>
    <lineage>
        <taxon>Eukaryota</taxon>
        <taxon>Viridiplantae</taxon>
        <taxon>Streptophyta</taxon>
        <taxon>Embryophyta</taxon>
        <taxon>Tracheophyta</taxon>
        <taxon>Spermatophyta</taxon>
        <taxon>Magnoliopsida</taxon>
        <taxon>eudicotyledons</taxon>
        <taxon>Gunneridae</taxon>
        <taxon>Pentapetalae</taxon>
        <taxon>rosids</taxon>
        <taxon>fabids</taxon>
        <taxon>Fabales</taxon>
        <taxon>Fabaceae</taxon>
        <taxon>Papilionoideae</taxon>
        <taxon>50 kb inversion clade</taxon>
        <taxon>genistoids sensu lato</taxon>
        <taxon>core genistoids</taxon>
        <taxon>Genisteae</taxon>
        <taxon>Lupinus</taxon>
    </lineage>
</organism>
<gene>
    <name evidence="1" type="ORF">TanjilG_01066</name>
</gene>
<evidence type="ECO:0000313" key="2">
    <source>
        <dbReference type="Proteomes" id="UP000188354"/>
    </source>
</evidence>